<accession>U5T4A7</accession>
<gene>
    <name evidence="2" type="ORF">SPICUR_05640</name>
</gene>
<reference evidence="2 3" key="1">
    <citation type="journal article" date="2013" name="BMC Genomics">
        <title>Genomes of "Spiribacter", a streamlined, successful halophilic bacterium.</title>
        <authorList>
            <person name="Lopez-Perez M."/>
            <person name="Ghai R."/>
            <person name="Leon M.J."/>
            <person name="Rodriguez-Olmos A."/>
            <person name="Copa-Patino J.L."/>
            <person name="Soliveri J."/>
            <person name="Sanchez-Porro C."/>
            <person name="Ventosa A."/>
            <person name="Rodriguez-Valera F."/>
        </authorList>
    </citation>
    <scope>NUCLEOTIDE SEQUENCE [LARGE SCALE GENOMIC DNA]</scope>
    <source>
        <strain evidence="2 3">UAH-SP71</strain>
    </source>
</reference>
<keyword evidence="3" id="KW-1185">Reference proteome</keyword>
<keyword evidence="1" id="KW-0812">Transmembrane</keyword>
<dbReference type="STRING" id="1335757.SPICUR_05640"/>
<dbReference type="eggNOG" id="ENOG502ZV48">
    <property type="taxonomic scope" value="Bacteria"/>
</dbReference>
<dbReference type="KEGG" id="spiu:SPICUR_05640"/>
<proteinExistence type="predicted"/>
<dbReference type="Proteomes" id="UP000017640">
    <property type="component" value="Chromosome"/>
</dbReference>
<sequence>MQNRSVWLGLVLGALGGVRIWTMAATGVAALPHILAALTVLIPLTVFGVMTRSAWPGAVGLLIVVVIELSLS</sequence>
<dbReference type="RefSeq" id="WP_023366929.1">
    <property type="nucleotide sequence ID" value="NC_022664.1"/>
</dbReference>
<evidence type="ECO:0000256" key="1">
    <source>
        <dbReference type="SAM" id="Phobius"/>
    </source>
</evidence>
<evidence type="ECO:0008006" key="4">
    <source>
        <dbReference type="Google" id="ProtNLM"/>
    </source>
</evidence>
<dbReference type="HOGENOM" id="CLU_2720333_0_0_6"/>
<protein>
    <recommendedName>
        <fullName evidence="4">DUF4126 domain-containing protein</fullName>
    </recommendedName>
</protein>
<feature type="transmembrane region" description="Helical" evidence="1">
    <location>
        <begin position="54"/>
        <end position="71"/>
    </location>
</feature>
<dbReference type="AlphaFoldDB" id="U5T4A7"/>
<name>U5T4A7_9GAMM</name>
<keyword evidence="1" id="KW-1133">Transmembrane helix</keyword>
<organism evidence="2 3">
    <name type="scientific">Spiribacter curvatus</name>
    <dbReference type="NCBI Taxonomy" id="1335757"/>
    <lineage>
        <taxon>Bacteria</taxon>
        <taxon>Pseudomonadati</taxon>
        <taxon>Pseudomonadota</taxon>
        <taxon>Gammaproteobacteria</taxon>
        <taxon>Chromatiales</taxon>
        <taxon>Ectothiorhodospiraceae</taxon>
        <taxon>Spiribacter</taxon>
    </lineage>
</organism>
<evidence type="ECO:0000313" key="3">
    <source>
        <dbReference type="Proteomes" id="UP000017640"/>
    </source>
</evidence>
<evidence type="ECO:0000313" key="2">
    <source>
        <dbReference type="EMBL" id="AGY92101.1"/>
    </source>
</evidence>
<keyword evidence="1" id="KW-0472">Membrane</keyword>
<dbReference type="EMBL" id="CP005990">
    <property type="protein sequence ID" value="AGY92101.1"/>
    <property type="molecule type" value="Genomic_DNA"/>
</dbReference>